<feature type="compositionally biased region" description="Polar residues" evidence="1">
    <location>
        <begin position="537"/>
        <end position="546"/>
    </location>
</feature>
<accession>A0A0C3PJS7</accession>
<feature type="compositionally biased region" description="Polar residues" evidence="1">
    <location>
        <begin position="575"/>
        <end position="584"/>
    </location>
</feature>
<protein>
    <submittedName>
        <fullName evidence="2">Uncharacterized protein</fullName>
    </submittedName>
</protein>
<evidence type="ECO:0000256" key="1">
    <source>
        <dbReference type="SAM" id="MobiDB-lite"/>
    </source>
</evidence>
<dbReference type="HOGENOM" id="CLU_007832_0_0_1"/>
<organism evidence="2 3">
    <name type="scientific">Pisolithus tinctorius Marx 270</name>
    <dbReference type="NCBI Taxonomy" id="870435"/>
    <lineage>
        <taxon>Eukaryota</taxon>
        <taxon>Fungi</taxon>
        <taxon>Dikarya</taxon>
        <taxon>Basidiomycota</taxon>
        <taxon>Agaricomycotina</taxon>
        <taxon>Agaricomycetes</taxon>
        <taxon>Agaricomycetidae</taxon>
        <taxon>Boletales</taxon>
        <taxon>Sclerodermatineae</taxon>
        <taxon>Pisolithaceae</taxon>
        <taxon>Pisolithus</taxon>
    </lineage>
</organism>
<dbReference type="InParanoid" id="A0A0C3PJS7"/>
<dbReference type="EMBL" id="KN831944">
    <property type="protein sequence ID" value="KIO14435.1"/>
    <property type="molecule type" value="Genomic_DNA"/>
</dbReference>
<dbReference type="Proteomes" id="UP000054217">
    <property type="component" value="Unassembled WGS sequence"/>
</dbReference>
<reference evidence="2 3" key="1">
    <citation type="submission" date="2014-04" db="EMBL/GenBank/DDBJ databases">
        <authorList>
            <consortium name="DOE Joint Genome Institute"/>
            <person name="Kuo A."/>
            <person name="Kohler A."/>
            <person name="Costa M.D."/>
            <person name="Nagy L.G."/>
            <person name="Floudas D."/>
            <person name="Copeland A."/>
            <person name="Barry K.W."/>
            <person name="Cichocki N."/>
            <person name="Veneault-Fourrey C."/>
            <person name="LaButti K."/>
            <person name="Lindquist E.A."/>
            <person name="Lipzen A."/>
            <person name="Lundell T."/>
            <person name="Morin E."/>
            <person name="Murat C."/>
            <person name="Sun H."/>
            <person name="Tunlid A."/>
            <person name="Henrissat B."/>
            <person name="Grigoriev I.V."/>
            <person name="Hibbett D.S."/>
            <person name="Martin F."/>
            <person name="Nordberg H.P."/>
            <person name="Cantor M.N."/>
            <person name="Hua S.X."/>
        </authorList>
    </citation>
    <scope>NUCLEOTIDE SEQUENCE [LARGE SCALE GENOMIC DNA]</scope>
    <source>
        <strain evidence="2 3">Marx 270</strain>
    </source>
</reference>
<name>A0A0C3PJS7_PISTI</name>
<evidence type="ECO:0000313" key="2">
    <source>
        <dbReference type="EMBL" id="KIO14435.1"/>
    </source>
</evidence>
<keyword evidence="3" id="KW-1185">Reference proteome</keyword>
<gene>
    <name evidence="2" type="ORF">M404DRAFT_5804</name>
</gene>
<proteinExistence type="predicted"/>
<reference evidence="3" key="2">
    <citation type="submission" date="2015-01" db="EMBL/GenBank/DDBJ databases">
        <title>Evolutionary Origins and Diversification of the Mycorrhizal Mutualists.</title>
        <authorList>
            <consortium name="DOE Joint Genome Institute"/>
            <consortium name="Mycorrhizal Genomics Consortium"/>
            <person name="Kohler A."/>
            <person name="Kuo A."/>
            <person name="Nagy L.G."/>
            <person name="Floudas D."/>
            <person name="Copeland A."/>
            <person name="Barry K.W."/>
            <person name="Cichocki N."/>
            <person name="Veneault-Fourrey C."/>
            <person name="LaButti K."/>
            <person name="Lindquist E.A."/>
            <person name="Lipzen A."/>
            <person name="Lundell T."/>
            <person name="Morin E."/>
            <person name="Murat C."/>
            <person name="Riley R."/>
            <person name="Ohm R."/>
            <person name="Sun H."/>
            <person name="Tunlid A."/>
            <person name="Henrissat B."/>
            <person name="Grigoriev I.V."/>
            <person name="Hibbett D.S."/>
            <person name="Martin F."/>
        </authorList>
    </citation>
    <scope>NUCLEOTIDE SEQUENCE [LARGE SCALE GENOMIC DNA]</scope>
    <source>
        <strain evidence="3">Marx 270</strain>
    </source>
</reference>
<sequence>MASYVNLIDQDVLRSDDIFTWPFAAVQLAQSIRDAFKVPSALKSIQSTTTRNDDSTSPSPPPSPTVPGFRWLSNGAHFEAHFLAYPPSAPLPSTCHIPVLCMATEKYLPVVMASLLYQRRVLHIGDPLIGIAFSKYDTIIRLYVGRLDDASPDRILPRVLLGSIETSVTLDLSSPLVSLAVSRLLMSLESPICGLRDRIGNVVGTIAAETQTHTARPWRIDSDVQEEDAVFPSKMKNIQDRIIKDLSPRTRKPAAVPPGPERPSVPEIVTPDEVSDTEGPPVSEISDTILTFLSQMSCPRFADTPEANDSRIFSWLLDRRVAPKSLASDPEFSSEYVAMTGFIWPMTWNVRSQNAVKLLHPDEFPVDLRILEQSSSAIFQGSRRSREKKAIGDEYEVSWRHDHDHLLFDFFIRLVQADTGTLLGGDKSIAHFEDPQVRPTRWLNSRGNAPAATAAADREIESALYVYSRFPAWVIQRRKEKESETITGLGMFPRTGKCDALGCLWVKLPNVSVEDLGQFPFIHRTPPTDEVGANDATKASRQNDATRASKRGDATRESGHNDGAPIDPLDGDRSLNITSRSCSSLKPPGPSDTKETRYTITLASLSSIRQANGTAEDTVEPTTSRIERLQIGPDATLLDLPIVAVEHKKKSNHLAKTMNQLRMHLTASVKFLQTIGITNFPVYGVEADGPNVSLPTAVLRGDDNIVYLIERLVERLDISTPLGAWHYVTILCRLANIHAGLLGERFEMAKEDLITSLRKKGKDMEGWTITHQLALLAADSKAKFPSRTNEKKVK</sequence>
<feature type="compositionally biased region" description="Basic and acidic residues" evidence="1">
    <location>
        <begin position="550"/>
        <end position="560"/>
    </location>
</feature>
<feature type="region of interest" description="Disordered" evidence="1">
    <location>
        <begin position="47"/>
        <end position="66"/>
    </location>
</feature>
<evidence type="ECO:0000313" key="3">
    <source>
        <dbReference type="Proteomes" id="UP000054217"/>
    </source>
</evidence>
<dbReference type="AlphaFoldDB" id="A0A0C3PJS7"/>
<dbReference type="OrthoDB" id="2758165at2759"/>
<feature type="region of interest" description="Disordered" evidence="1">
    <location>
        <begin position="524"/>
        <end position="596"/>
    </location>
</feature>
<feature type="region of interest" description="Disordered" evidence="1">
    <location>
        <begin position="247"/>
        <end position="281"/>
    </location>
</feature>